<evidence type="ECO:0000313" key="2">
    <source>
        <dbReference type="Proteomes" id="UP000027265"/>
    </source>
</evidence>
<dbReference type="HOGENOM" id="CLU_051720_1_0_1"/>
<keyword evidence="2" id="KW-1185">Reference proteome</keyword>
<dbReference type="AlphaFoldDB" id="A0A067PMC3"/>
<sequence>MDAADMVDDIHPPQRTILPVELILYIFQLASSSSRACLTISLVSKVARHQTLPRLFNTILLTSPSDRINATDIPHASLIHNLWLHPCLLDDTRCPQGSRPCDFLSQPLLTNITNLALPHMEYLNCMDCDEDAHGNQTALSNLSECHSLTIYQFDGLIYIGRRAFEFMTNNITHLQLHGFGSSSDRPSSVVGWCLQELRVLTHLAVPFKELIDSDAVALEITEYQVILMMASTKRLMLGMAPLEVLVMMVDWKSWLGKWGMNEIAESMFTIVLRITLATSDGLVLVEWGREESEVPGRLTESDEGPGLIPGVSDPEADVRALWRAEALGGETIWERAINNASSVRDGPASLQYD</sequence>
<protein>
    <recommendedName>
        <fullName evidence="3">F-box domain-containing protein</fullName>
    </recommendedName>
</protein>
<organism evidence="1 2">
    <name type="scientific">Jaapia argillacea MUCL 33604</name>
    <dbReference type="NCBI Taxonomy" id="933084"/>
    <lineage>
        <taxon>Eukaryota</taxon>
        <taxon>Fungi</taxon>
        <taxon>Dikarya</taxon>
        <taxon>Basidiomycota</taxon>
        <taxon>Agaricomycotina</taxon>
        <taxon>Agaricomycetes</taxon>
        <taxon>Agaricomycetidae</taxon>
        <taxon>Jaapiales</taxon>
        <taxon>Jaapiaceae</taxon>
        <taxon>Jaapia</taxon>
    </lineage>
</organism>
<evidence type="ECO:0008006" key="3">
    <source>
        <dbReference type="Google" id="ProtNLM"/>
    </source>
</evidence>
<dbReference type="Proteomes" id="UP000027265">
    <property type="component" value="Unassembled WGS sequence"/>
</dbReference>
<proteinExistence type="predicted"/>
<evidence type="ECO:0000313" key="1">
    <source>
        <dbReference type="EMBL" id="KDQ55924.1"/>
    </source>
</evidence>
<accession>A0A067PMC3</accession>
<gene>
    <name evidence="1" type="ORF">JAAARDRAFT_36696</name>
</gene>
<reference evidence="2" key="1">
    <citation type="journal article" date="2014" name="Proc. Natl. Acad. Sci. U.S.A.">
        <title>Extensive sampling of basidiomycete genomes demonstrates inadequacy of the white-rot/brown-rot paradigm for wood decay fungi.</title>
        <authorList>
            <person name="Riley R."/>
            <person name="Salamov A.A."/>
            <person name="Brown D.W."/>
            <person name="Nagy L.G."/>
            <person name="Floudas D."/>
            <person name="Held B.W."/>
            <person name="Levasseur A."/>
            <person name="Lombard V."/>
            <person name="Morin E."/>
            <person name="Otillar R."/>
            <person name="Lindquist E.A."/>
            <person name="Sun H."/>
            <person name="LaButti K.M."/>
            <person name="Schmutz J."/>
            <person name="Jabbour D."/>
            <person name="Luo H."/>
            <person name="Baker S.E."/>
            <person name="Pisabarro A.G."/>
            <person name="Walton J.D."/>
            <person name="Blanchette R.A."/>
            <person name="Henrissat B."/>
            <person name="Martin F."/>
            <person name="Cullen D."/>
            <person name="Hibbett D.S."/>
            <person name="Grigoriev I.V."/>
        </authorList>
    </citation>
    <scope>NUCLEOTIDE SEQUENCE [LARGE SCALE GENOMIC DNA]</scope>
    <source>
        <strain evidence="2">MUCL 33604</strain>
    </source>
</reference>
<dbReference type="EMBL" id="KL197723">
    <property type="protein sequence ID" value="KDQ55924.1"/>
    <property type="molecule type" value="Genomic_DNA"/>
</dbReference>
<dbReference type="OrthoDB" id="2795673at2759"/>
<dbReference type="InParanoid" id="A0A067PMC3"/>
<name>A0A067PMC3_9AGAM</name>